<evidence type="ECO:0000256" key="1">
    <source>
        <dbReference type="SAM" id="Coils"/>
    </source>
</evidence>
<reference evidence="3" key="2">
    <citation type="submission" date="2025-08" db="UniProtKB">
        <authorList>
            <consortium name="Ensembl"/>
        </authorList>
    </citation>
    <scope>IDENTIFICATION</scope>
</reference>
<reference evidence="3" key="3">
    <citation type="submission" date="2025-09" db="UniProtKB">
        <authorList>
            <consortium name="Ensembl"/>
        </authorList>
    </citation>
    <scope>IDENTIFICATION</scope>
</reference>
<dbReference type="GO" id="GO:0002080">
    <property type="term" value="C:acrosomal membrane"/>
    <property type="evidence" value="ECO:0007669"/>
    <property type="project" value="TreeGrafter"/>
</dbReference>
<accession>A0A3P8X5B6</accession>
<dbReference type="AlphaFoldDB" id="A0A3P8X5B6"/>
<organism evidence="3 4">
    <name type="scientific">Cynoglossus semilaevis</name>
    <name type="common">Tongue sole</name>
    <dbReference type="NCBI Taxonomy" id="244447"/>
    <lineage>
        <taxon>Eukaryota</taxon>
        <taxon>Metazoa</taxon>
        <taxon>Chordata</taxon>
        <taxon>Craniata</taxon>
        <taxon>Vertebrata</taxon>
        <taxon>Euteleostomi</taxon>
        <taxon>Actinopterygii</taxon>
        <taxon>Neopterygii</taxon>
        <taxon>Teleostei</taxon>
        <taxon>Neoteleostei</taxon>
        <taxon>Acanthomorphata</taxon>
        <taxon>Carangaria</taxon>
        <taxon>Pleuronectiformes</taxon>
        <taxon>Pleuronectoidei</taxon>
        <taxon>Cynoglossidae</taxon>
        <taxon>Cynoglossinae</taxon>
        <taxon>Cynoglossus</taxon>
    </lineage>
</organism>
<evidence type="ECO:0000313" key="4">
    <source>
        <dbReference type="Proteomes" id="UP000265120"/>
    </source>
</evidence>
<protein>
    <submittedName>
        <fullName evidence="3">Sarcolemma associated protein b</fullName>
    </submittedName>
</protein>
<keyword evidence="1" id="KW-0175">Coiled coil</keyword>
<keyword evidence="4" id="KW-1185">Reference proteome</keyword>
<sequence length="339" mass="38948">AADQRLKHPRTHAGNDLRSSNMGSSDDTEKMIQRLNEELQEAQERADTERQKNVELKGLLEEERKDNRQQVEESAKQIQHLQGQLQQLQDEVDAYNSARDEITSLKHALKSAAADRERDVSALQADLANASSDLDKWRQTASKYEHDVKNLPLAFEQQSKQWQKTAEIQAGALQSVQEECYGLQKECALLRSEKQDLVNKQQKEKNALQSECAALRRDKEELQSEREATVQKQHQLEKELSSLISQNAELSSSLKSLESSQQELEKTLVTLQNQYQQDKVNWQSICCVLVQFEEAEKELSTLKEKCEKMEQEQQSLTEELEQCKANMKDMEQKETTVSV</sequence>
<proteinExistence type="predicted"/>
<dbReference type="GeneTree" id="ENSGT00940000167624"/>
<feature type="coiled-coil region" evidence="1">
    <location>
        <begin position="191"/>
        <end position="333"/>
    </location>
</feature>
<feature type="region of interest" description="Disordered" evidence="2">
    <location>
        <begin position="1"/>
        <end position="76"/>
    </location>
</feature>
<dbReference type="Ensembl" id="ENSCSET00000033613.1">
    <property type="protein sequence ID" value="ENSCSEP00000033186.1"/>
    <property type="gene ID" value="ENSCSEG00000021303.1"/>
</dbReference>
<dbReference type="GO" id="GO:0001675">
    <property type="term" value="P:acrosome assembly"/>
    <property type="evidence" value="ECO:0007669"/>
    <property type="project" value="TreeGrafter"/>
</dbReference>
<name>A0A3P8X5B6_CYNSE</name>
<feature type="compositionally biased region" description="Basic and acidic residues" evidence="2">
    <location>
        <begin position="27"/>
        <end position="75"/>
    </location>
</feature>
<dbReference type="InterPro" id="IPR051176">
    <property type="entry name" value="Cent_Immune-Sig_Mod"/>
</dbReference>
<evidence type="ECO:0000313" key="3">
    <source>
        <dbReference type="Ensembl" id="ENSCSEP00000033186.1"/>
    </source>
</evidence>
<evidence type="ECO:0000256" key="2">
    <source>
        <dbReference type="SAM" id="MobiDB-lite"/>
    </source>
</evidence>
<dbReference type="GO" id="GO:0007338">
    <property type="term" value="P:single fertilization"/>
    <property type="evidence" value="ECO:0007669"/>
    <property type="project" value="TreeGrafter"/>
</dbReference>
<reference evidence="3 4" key="1">
    <citation type="journal article" date="2014" name="Nat. Genet.">
        <title>Whole-genome sequence of a flatfish provides insights into ZW sex chromosome evolution and adaptation to a benthic lifestyle.</title>
        <authorList>
            <person name="Chen S."/>
            <person name="Zhang G."/>
            <person name="Shao C."/>
            <person name="Huang Q."/>
            <person name="Liu G."/>
            <person name="Zhang P."/>
            <person name="Song W."/>
            <person name="An N."/>
            <person name="Chalopin D."/>
            <person name="Volff J.N."/>
            <person name="Hong Y."/>
            <person name="Li Q."/>
            <person name="Sha Z."/>
            <person name="Zhou H."/>
            <person name="Xie M."/>
            <person name="Yu Q."/>
            <person name="Liu Y."/>
            <person name="Xiang H."/>
            <person name="Wang N."/>
            <person name="Wu K."/>
            <person name="Yang C."/>
            <person name="Zhou Q."/>
            <person name="Liao X."/>
            <person name="Yang L."/>
            <person name="Hu Q."/>
            <person name="Zhang J."/>
            <person name="Meng L."/>
            <person name="Jin L."/>
            <person name="Tian Y."/>
            <person name="Lian J."/>
            <person name="Yang J."/>
            <person name="Miao G."/>
            <person name="Liu S."/>
            <person name="Liang Z."/>
            <person name="Yan F."/>
            <person name="Li Y."/>
            <person name="Sun B."/>
            <person name="Zhang H."/>
            <person name="Zhang J."/>
            <person name="Zhu Y."/>
            <person name="Du M."/>
            <person name="Zhao Y."/>
            <person name="Schartl M."/>
            <person name="Tang Q."/>
            <person name="Wang J."/>
        </authorList>
    </citation>
    <scope>NUCLEOTIDE SEQUENCE</scope>
</reference>
<dbReference type="Proteomes" id="UP000265120">
    <property type="component" value="Chromosome 10"/>
</dbReference>
<dbReference type="PANTHER" id="PTHR15715:SF26">
    <property type="entry name" value="COILED-COIL DOMAIN-CONTAINING PROTEIN 136"/>
    <property type="match status" value="1"/>
</dbReference>
<dbReference type="PANTHER" id="PTHR15715">
    <property type="entry name" value="CENTROSOMAL PROTEIN OF 170 KDA"/>
    <property type="match status" value="1"/>
</dbReference>
<dbReference type="Gene3D" id="1.10.287.1490">
    <property type="match status" value="1"/>
</dbReference>